<dbReference type="InterPro" id="IPR038729">
    <property type="entry name" value="Rad50/SbcC_AAA"/>
</dbReference>
<accession>A0A1H8KZW8</accession>
<evidence type="ECO:0000313" key="2">
    <source>
        <dbReference type="EMBL" id="SEN98424.1"/>
    </source>
</evidence>
<evidence type="ECO:0000259" key="1">
    <source>
        <dbReference type="Pfam" id="PF13476"/>
    </source>
</evidence>
<organism evidence="2 3">
    <name type="scientific">Amphibacillus marinus</name>
    <dbReference type="NCBI Taxonomy" id="872970"/>
    <lineage>
        <taxon>Bacteria</taxon>
        <taxon>Bacillati</taxon>
        <taxon>Bacillota</taxon>
        <taxon>Bacilli</taxon>
        <taxon>Bacillales</taxon>
        <taxon>Bacillaceae</taxon>
        <taxon>Amphibacillus</taxon>
    </lineage>
</organism>
<dbReference type="AlphaFoldDB" id="A0A1H8KZW8"/>
<feature type="domain" description="Rad50/SbcC-type AAA" evidence="1">
    <location>
        <begin position="27"/>
        <end position="62"/>
    </location>
</feature>
<gene>
    <name evidence="2" type="ORF">SAMN04488134_10330</name>
</gene>
<dbReference type="EMBL" id="FODJ01000003">
    <property type="protein sequence ID" value="SEN98424.1"/>
    <property type="molecule type" value="Genomic_DNA"/>
</dbReference>
<dbReference type="GO" id="GO:0016887">
    <property type="term" value="F:ATP hydrolysis activity"/>
    <property type="evidence" value="ECO:0007669"/>
    <property type="project" value="InterPro"/>
</dbReference>
<reference evidence="2 3" key="1">
    <citation type="submission" date="2016-10" db="EMBL/GenBank/DDBJ databases">
        <authorList>
            <person name="de Groot N.N."/>
        </authorList>
    </citation>
    <scope>NUCLEOTIDE SEQUENCE [LARGE SCALE GENOMIC DNA]</scope>
    <source>
        <strain evidence="2 3">CGMCC 1.10434</strain>
    </source>
</reference>
<dbReference type="Gene3D" id="3.40.50.300">
    <property type="entry name" value="P-loop containing nucleotide triphosphate hydrolases"/>
    <property type="match status" value="1"/>
</dbReference>
<dbReference type="InterPro" id="IPR027417">
    <property type="entry name" value="P-loop_NTPase"/>
</dbReference>
<protein>
    <submittedName>
        <fullName evidence="2">AAA domain-containing protein</fullName>
    </submittedName>
</protein>
<keyword evidence="3" id="KW-1185">Reference proteome</keyword>
<dbReference type="GO" id="GO:0006302">
    <property type="term" value="P:double-strand break repair"/>
    <property type="evidence" value="ECO:0007669"/>
    <property type="project" value="InterPro"/>
</dbReference>
<name>A0A1H8KZW8_9BACI</name>
<dbReference type="RefSeq" id="WP_143063899.1">
    <property type="nucleotide sequence ID" value="NZ_FODJ01000003.1"/>
</dbReference>
<dbReference type="Pfam" id="PF13476">
    <property type="entry name" value="AAA_23"/>
    <property type="match status" value="1"/>
</dbReference>
<proteinExistence type="predicted"/>
<dbReference type="Proteomes" id="UP000199300">
    <property type="component" value="Unassembled WGS sequence"/>
</dbReference>
<evidence type="ECO:0000313" key="3">
    <source>
        <dbReference type="Proteomes" id="UP000199300"/>
    </source>
</evidence>
<sequence>MVRLARANDIWKTVYKRNYEHLIKDINLNGIGGINNVEFQKGIFAICGLNGTGKSTILSSLKDIS</sequence>
<dbReference type="SUPFAM" id="SSF52540">
    <property type="entry name" value="P-loop containing nucleoside triphosphate hydrolases"/>
    <property type="match status" value="1"/>
</dbReference>